<dbReference type="InterPro" id="IPR036291">
    <property type="entry name" value="NAD(P)-bd_dom_sf"/>
</dbReference>
<comment type="similarity">
    <text evidence="1 2">Belongs to the short-chain dehydrogenases/reductases (SDR) family.</text>
</comment>
<dbReference type="Pfam" id="PF00106">
    <property type="entry name" value="adh_short"/>
    <property type="match status" value="1"/>
</dbReference>
<reference evidence="4 5" key="1">
    <citation type="submission" date="2020-01" db="EMBL/GenBank/DDBJ databases">
        <title>Genomes assembled from Gulf of Kutch pelagic sediment metagenomes.</title>
        <authorList>
            <person name="Chandrashekar M."/>
            <person name="Mahajan M.S."/>
            <person name="Dave K.J."/>
            <person name="Vatsa P."/>
            <person name="Nathani N.M."/>
        </authorList>
    </citation>
    <scope>NUCLEOTIDE SEQUENCE [LARGE SCALE GENOMIC DNA]</scope>
    <source>
        <strain evidence="4">KS3-K002</strain>
    </source>
</reference>
<dbReference type="PRINTS" id="PR00081">
    <property type="entry name" value="GDHRDH"/>
</dbReference>
<dbReference type="Gene3D" id="3.40.50.720">
    <property type="entry name" value="NAD(P)-binding Rossmann-like Domain"/>
    <property type="match status" value="1"/>
</dbReference>
<dbReference type="NCBIfam" id="NF005594">
    <property type="entry name" value="PRK07326.1"/>
    <property type="match status" value="1"/>
</dbReference>
<accession>A0AAE4Z9J0</accession>
<evidence type="ECO:0000313" key="5">
    <source>
        <dbReference type="Proteomes" id="UP000702544"/>
    </source>
</evidence>
<protein>
    <submittedName>
        <fullName evidence="4">SDR family oxidoreductase</fullName>
    </submittedName>
</protein>
<evidence type="ECO:0000313" key="4">
    <source>
        <dbReference type="EMBL" id="NIR73991.1"/>
    </source>
</evidence>
<evidence type="ECO:0000256" key="2">
    <source>
        <dbReference type="RuleBase" id="RU000363"/>
    </source>
</evidence>
<sequence>MPNLDGKVAIVTGGSKGIGLGIAAALADAGASVVLCSRDESEARSAADDIASNGGRAMGLGVDVRKHDDVKRLITAATDEFGGLDILVANAGVGGFGPIDELEPDEWRRVIDTNLTGVYYCCHEAVPALKKRGGGWIITIGSLAGRNTFAGGTAYNASKFGLLGFTEALMLDVRHDDIRVSCVMPGSVDTHFDGSKPGSDSWKLTPDDVAKVVLQLLDHDARSLPSKVEIRPSRPKKR</sequence>
<dbReference type="PRINTS" id="PR00080">
    <property type="entry name" value="SDRFAMILY"/>
</dbReference>
<feature type="domain" description="Ketoreductase" evidence="3">
    <location>
        <begin position="7"/>
        <end position="205"/>
    </location>
</feature>
<dbReference type="SMART" id="SM00822">
    <property type="entry name" value="PKS_KR"/>
    <property type="match status" value="1"/>
</dbReference>
<evidence type="ECO:0000256" key="1">
    <source>
        <dbReference type="ARBA" id="ARBA00006484"/>
    </source>
</evidence>
<gene>
    <name evidence="4" type="ORF">GWO12_02570</name>
</gene>
<dbReference type="InterPro" id="IPR020904">
    <property type="entry name" value="Sc_DH/Rdtase_CS"/>
</dbReference>
<dbReference type="Proteomes" id="UP000702544">
    <property type="component" value="Unassembled WGS sequence"/>
</dbReference>
<dbReference type="FunFam" id="3.40.50.720:FF:000084">
    <property type="entry name" value="Short-chain dehydrogenase reductase"/>
    <property type="match status" value="1"/>
</dbReference>
<dbReference type="AlphaFoldDB" id="A0AAE4Z9J0"/>
<organism evidence="4 5">
    <name type="scientific">Candidatus Kutchimonas denitrificans</name>
    <dbReference type="NCBI Taxonomy" id="3056748"/>
    <lineage>
        <taxon>Bacteria</taxon>
        <taxon>Pseudomonadati</taxon>
        <taxon>Gemmatimonadota</taxon>
        <taxon>Gemmatimonadia</taxon>
        <taxon>Candidatus Palauibacterales</taxon>
        <taxon>Candidatus Palauibacteraceae</taxon>
        <taxon>Candidatus Kutchimonas</taxon>
    </lineage>
</organism>
<evidence type="ECO:0000259" key="3">
    <source>
        <dbReference type="SMART" id="SM00822"/>
    </source>
</evidence>
<dbReference type="PROSITE" id="PS00061">
    <property type="entry name" value="ADH_SHORT"/>
    <property type="match status" value="1"/>
</dbReference>
<dbReference type="PANTHER" id="PTHR42879:SF2">
    <property type="entry name" value="3-OXOACYL-[ACYL-CARRIER-PROTEIN] REDUCTASE FABG"/>
    <property type="match status" value="1"/>
</dbReference>
<name>A0AAE4Z9J0_9BACT</name>
<dbReference type="EMBL" id="JAACAK010000018">
    <property type="protein sequence ID" value="NIR73991.1"/>
    <property type="molecule type" value="Genomic_DNA"/>
</dbReference>
<dbReference type="InterPro" id="IPR057326">
    <property type="entry name" value="KR_dom"/>
</dbReference>
<dbReference type="PANTHER" id="PTHR42879">
    <property type="entry name" value="3-OXOACYL-(ACYL-CARRIER-PROTEIN) REDUCTASE"/>
    <property type="match status" value="1"/>
</dbReference>
<proteinExistence type="inferred from homology"/>
<dbReference type="InterPro" id="IPR002347">
    <property type="entry name" value="SDR_fam"/>
</dbReference>
<dbReference type="InterPro" id="IPR050259">
    <property type="entry name" value="SDR"/>
</dbReference>
<dbReference type="GO" id="GO:0032787">
    <property type="term" value="P:monocarboxylic acid metabolic process"/>
    <property type="evidence" value="ECO:0007669"/>
    <property type="project" value="UniProtKB-ARBA"/>
</dbReference>
<comment type="caution">
    <text evidence="4">The sequence shown here is derived from an EMBL/GenBank/DDBJ whole genome shotgun (WGS) entry which is preliminary data.</text>
</comment>
<dbReference type="SUPFAM" id="SSF51735">
    <property type="entry name" value="NAD(P)-binding Rossmann-fold domains"/>
    <property type="match status" value="1"/>
</dbReference>